<evidence type="ECO:0000256" key="2">
    <source>
        <dbReference type="ARBA" id="ARBA00010876"/>
    </source>
</evidence>
<dbReference type="EC" id="5.4.99.-" evidence="3"/>
<dbReference type="NCBIfam" id="TIGR00005">
    <property type="entry name" value="rluA_subfam"/>
    <property type="match status" value="1"/>
</dbReference>
<gene>
    <name evidence="5" type="ORF">MOO46_02945</name>
</gene>
<protein>
    <recommendedName>
        <fullName evidence="3">Pseudouridine synthase</fullName>
        <ecNumber evidence="3">5.4.99.-</ecNumber>
    </recommendedName>
</protein>
<dbReference type="PANTHER" id="PTHR21600">
    <property type="entry name" value="MITOCHONDRIAL RNA PSEUDOURIDINE SYNTHASE"/>
    <property type="match status" value="1"/>
</dbReference>
<dbReference type="InterPro" id="IPR006145">
    <property type="entry name" value="PsdUridine_synth_RsuA/RluA"/>
</dbReference>
<organism evidence="5 6">
    <name type="scientific">Apilactobacillus apisilvae</name>
    <dbReference type="NCBI Taxonomy" id="2923364"/>
    <lineage>
        <taxon>Bacteria</taxon>
        <taxon>Bacillati</taxon>
        <taxon>Bacillota</taxon>
        <taxon>Bacilli</taxon>
        <taxon>Lactobacillales</taxon>
        <taxon>Lactobacillaceae</taxon>
        <taxon>Apilactobacillus</taxon>
    </lineage>
</organism>
<proteinExistence type="inferred from homology"/>
<dbReference type="Gene3D" id="3.30.2350.10">
    <property type="entry name" value="Pseudouridine synthase"/>
    <property type="match status" value="1"/>
</dbReference>
<dbReference type="EMBL" id="CP093362">
    <property type="protein sequence ID" value="UQS85555.1"/>
    <property type="molecule type" value="Genomic_DNA"/>
</dbReference>
<dbReference type="PANTHER" id="PTHR21600:SF35">
    <property type="entry name" value="PSEUDOURIDINE SYNTHASE"/>
    <property type="match status" value="1"/>
</dbReference>
<evidence type="ECO:0000256" key="3">
    <source>
        <dbReference type="RuleBase" id="RU362028"/>
    </source>
</evidence>
<dbReference type="CDD" id="cd02869">
    <property type="entry name" value="PseudoU_synth_RluA_like"/>
    <property type="match status" value="1"/>
</dbReference>
<name>A0ABY4PIR7_9LACO</name>
<dbReference type="InterPro" id="IPR006225">
    <property type="entry name" value="PsdUridine_synth_RluC/D"/>
</dbReference>
<keyword evidence="3" id="KW-0413">Isomerase</keyword>
<evidence type="ECO:0000313" key="6">
    <source>
        <dbReference type="Proteomes" id="UP000831859"/>
    </source>
</evidence>
<dbReference type="InterPro" id="IPR050188">
    <property type="entry name" value="RluA_PseudoU_synthase"/>
</dbReference>
<dbReference type="PROSITE" id="PS01129">
    <property type="entry name" value="PSI_RLU"/>
    <property type="match status" value="1"/>
</dbReference>
<dbReference type="Proteomes" id="UP000831859">
    <property type="component" value="Chromosome"/>
</dbReference>
<accession>A0ABY4PIR7</accession>
<reference evidence="5 6" key="1">
    <citation type="journal article" date="2022" name="Int. J. Syst. Evol. Microbiol.">
        <title>Apilactobacillus apisilvae sp. nov., Nicolia spurrieriana gen. nov. sp. nov., Bombilactobacillus folatiphilus sp. nov. and Bombilactobacillus thymidiniphilus sp. nov., four new lactic acid bacterial isolates from stingless bees Tetragonula carbonaria and Austroplebeia australis.</title>
        <authorList>
            <person name="Oliphant S.A."/>
            <person name="Watson-Haigh N.S."/>
            <person name="Sumby K.M."/>
            <person name="Gardner J."/>
            <person name="Groom S."/>
            <person name="Jiranek V."/>
        </authorList>
    </citation>
    <scope>NUCLEOTIDE SEQUENCE [LARGE SCALE GENOMIC DNA]</scope>
    <source>
        <strain evidence="5 6">SG5_A10</strain>
    </source>
</reference>
<dbReference type="RefSeq" id="WP_249511526.1">
    <property type="nucleotide sequence ID" value="NZ_CP093362.1"/>
</dbReference>
<dbReference type="Pfam" id="PF00849">
    <property type="entry name" value="PseudoU_synth_2"/>
    <property type="match status" value="1"/>
</dbReference>
<sequence>MTEFNWENHTKSPIKLRTFLKWHGVTRNLLKQVKFHGGLIIVNGKEQHVNFMLKFNDKVKLVLPKEDSNDHFLVSNLSIDILYEDSHFLVVNKPSGVASVPSRIYKQDTLANRVKGYFQRQNYENQRIHIVNRLDMDTSGIVLFAKHHFAHSVLDKQFKDDTIKKYYMAIVDGHINNKHVEIDLPIGRKKDSFVERTIDDNGKISKTEFWVEKEINHFTLLNIKLHTGRTHQIRVHCKAIHHPLIGDWLYNPYNNTMKRQALHCYKTIFYNPFIDKYIECNAPIPEDMMKIIK</sequence>
<comment type="function">
    <text evidence="3">Responsible for synthesis of pseudouridine from uracil.</text>
</comment>
<keyword evidence="6" id="KW-1185">Reference proteome</keyword>
<evidence type="ECO:0000313" key="5">
    <source>
        <dbReference type="EMBL" id="UQS85555.1"/>
    </source>
</evidence>
<evidence type="ECO:0000259" key="4">
    <source>
        <dbReference type="Pfam" id="PF00849"/>
    </source>
</evidence>
<dbReference type="SUPFAM" id="SSF55120">
    <property type="entry name" value="Pseudouridine synthase"/>
    <property type="match status" value="1"/>
</dbReference>
<dbReference type="InterPro" id="IPR020103">
    <property type="entry name" value="PsdUridine_synth_cat_dom_sf"/>
</dbReference>
<dbReference type="InterPro" id="IPR006224">
    <property type="entry name" value="PsdUridine_synth_RluA-like_CS"/>
</dbReference>
<evidence type="ECO:0000256" key="1">
    <source>
        <dbReference type="ARBA" id="ARBA00000073"/>
    </source>
</evidence>
<comment type="similarity">
    <text evidence="2 3">Belongs to the pseudouridine synthase RluA family.</text>
</comment>
<feature type="domain" description="Pseudouridine synthase RsuA/RluA-like" evidence="4">
    <location>
        <begin position="87"/>
        <end position="238"/>
    </location>
</feature>
<comment type="catalytic activity">
    <reaction evidence="1 3">
        <text>a uridine in RNA = a pseudouridine in RNA</text>
        <dbReference type="Rhea" id="RHEA:48348"/>
        <dbReference type="Rhea" id="RHEA-COMP:12068"/>
        <dbReference type="Rhea" id="RHEA-COMP:12069"/>
        <dbReference type="ChEBI" id="CHEBI:65314"/>
        <dbReference type="ChEBI" id="CHEBI:65315"/>
    </reaction>
</comment>